<dbReference type="GeneID" id="98054976"/>
<dbReference type="AlphaFoldDB" id="A0A852W7X2"/>
<comment type="caution">
    <text evidence="4">The sequence shown here is derived from an EMBL/GenBank/DDBJ whole genome shotgun (WGS) entry which is preliminary data.</text>
</comment>
<dbReference type="PANTHER" id="PTHR47572:SF4">
    <property type="entry name" value="LACTONASE DRP35"/>
    <property type="match status" value="1"/>
</dbReference>
<dbReference type="InterPro" id="IPR013658">
    <property type="entry name" value="SGL"/>
</dbReference>
<dbReference type="EMBL" id="JACCCZ010000001">
    <property type="protein sequence ID" value="NYG05043.1"/>
    <property type="molecule type" value="Genomic_DNA"/>
</dbReference>
<proteinExistence type="inferred from homology"/>
<dbReference type="RefSeq" id="WP_073574617.1">
    <property type="nucleotide sequence ID" value="NZ_BAAAJZ010000011.1"/>
</dbReference>
<dbReference type="GO" id="GO:0016787">
    <property type="term" value="F:hydrolase activity"/>
    <property type="evidence" value="ECO:0007669"/>
    <property type="project" value="UniProtKB-KW"/>
</dbReference>
<dbReference type="InterPro" id="IPR011042">
    <property type="entry name" value="6-blade_b-propeller_TolB-like"/>
</dbReference>
<dbReference type="InterPro" id="IPR051262">
    <property type="entry name" value="SMP-30/CGR1_Lactonase"/>
</dbReference>
<dbReference type="Pfam" id="PF08450">
    <property type="entry name" value="SGL"/>
    <property type="match status" value="1"/>
</dbReference>
<sequence>MTELSTVLSDMSFLEGPRWHDGRIWVSDFYTHRVLSARADGSDLRTEAEVPQQPSGLGWLPDGRLLIVSMRDRRILRRETDGTLATHADLSGHAEHVLNDMVVDGGGGLWVGSFGFDLMNGAPRAAAPLLRVAPDGSVSVASEPLHFANGPTLSGGDLVVAETFGNRMSAFAVGDDGTLGPRRDWALFGPPSAAEDPFDAIAELTVAPDGISAPDAEGAIWVADAIGNRAIRVRPGGMVDGEVSTGQVGTYACALGGDDGHTLFLCTAPGFAEHERRDTRLARLLAVRVDVPAA</sequence>
<evidence type="ECO:0000259" key="3">
    <source>
        <dbReference type="Pfam" id="PF08450"/>
    </source>
</evidence>
<gene>
    <name evidence="4" type="ORF">HDA37_005328</name>
</gene>
<comment type="similarity">
    <text evidence="1">Belongs to the SMP-30/CGR1 family.</text>
</comment>
<evidence type="ECO:0000313" key="4">
    <source>
        <dbReference type="EMBL" id="NYG05043.1"/>
    </source>
</evidence>
<protein>
    <submittedName>
        <fullName evidence="4">Sugar lactone lactonase YvrE</fullName>
    </submittedName>
</protein>
<organism evidence="4 5">
    <name type="scientific">Pseudonocardia alni</name>
    <name type="common">Amycolata alni</name>
    <dbReference type="NCBI Taxonomy" id="33907"/>
    <lineage>
        <taxon>Bacteria</taxon>
        <taxon>Bacillati</taxon>
        <taxon>Actinomycetota</taxon>
        <taxon>Actinomycetes</taxon>
        <taxon>Pseudonocardiales</taxon>
        <taxon>Pseudonocardiaceae</taxon>
        <taxon>Pseudonocardia</taxon>
    </lineage>
</organism>
<evidence type="ECO:0000313" key="5">
    <source>
        <dbReference type="Proteomes" id="UP000549695"/>
    </source>
</evidence>
<evidence type="ECO:0000256" key="1">
    <source>
        <dbReference type="ARBA" id="ARBA00008853"/>
    </source>
</evidence>
<dbReference type="SUPFAM" id="SSF63829">
    <property type="entry name" value="Calcium-dependent phosphotriesterase"/>
    <property type="match status" value="1"/>
</dbReference>
<keyword evidence="2" id="KW-0378">Hydrolase</keyword>
<dbReference type="Gene3D" id="2.120.10.30">
    <property type="entry name" value="TolB, C-terminal domain"/>
    <property type="match status" value="1"/>
</dbReference>
<keyword evidence="5" id="KW-1185">Reference proteome</keyword>
<dbReference type="Proteomes" id="UP000549695">
    <property type="component" value="Unassembled WGS sequence"/>
</dbReference>
<evidence type="ECO:0000256" key="2">
    <source>
        <dbReference type="ARBA" id="ARBA00022801"/>
    </source>
</evidence>
<reference evidence="4 5" key="1">
    <citation type="submission" date="2020-07" db="EMBL/GenBank/DDBJ databases">
        <title>Sequencing the genomes of 1000 actinobacteria strains.</title>
        <authorList>
            <person name="Klenk H.-P."/>
        </authorList>
    </citation>
    <scope>NUCLEOTIDE SEQUENCE [LARGE SCALE GENOMIC DNA]</scope>
    <source>
        <strain evidence="4 5">DSM 44749</strain>
    </source>
</reference>
<name>A0A852W7X2_PSEA5</name>
<dbReference type="PANTHER" id="PTHR47572">
    <property type="entry name" value="LIPOPROTEIN-RELATED"/>
    <property type="match status" value="1"/>
</dbReference>
<feature type="domain" description="SMP-30/Gluconolactonase/LRE-like region" evidence="3">
    <location>
        <begin position="15"/>
        <end position="268"/>
    </location>
</feature>
<accession>A0A852W7X2</accession>